<sequence>MENQRRKKLSTNRDAITRGRAPPVVISLQFEQITLLMSASLTAQTLLTGHSPRQVAASRSLGYTRSSSEKQRPTRRSLIPSIRYCTALLILSTNSLHVANVGTDQPDQTYTYFRGVFPPTNLRFLKRPVAAGAENFAETRQRPHPIPSDGFIPDLE</sequence>
<evidence type="ECO:0000313" key="3">
    <source>
        <dbReference type="Proteomes" id="UP001177670"/>
    </source>
</evidence>
<dbReference type="AlphaFoldDB" id="A0AA40GB66"/>
<gene>
    <name evidence="2" type="ORF">K0M31_012134</name>
</gene>
<evidence type="ECO:0000313" key="2">
    <source>
        <dbReference type="EMBL" id="KAK1134364.1"/>
    </source>
</evidence>
<dbReference type="EMBL" id="JAHYIQ010000003">
    <property type="protein sequence ID" value="KAK1134364.1"/>
    <property type="molecule type" value="Genomic_DNA"/>
</dbReference>
<name>A0AA40GB66_9HYME</name>
<evidence type="ECO:0000256" key="1">
    <source>
        <dbReference type="SAM" id="MobiDB-lite"/>
    </source>
</evidence>
<organism evidence="2 3">
    <name type="scientific">Melipona bicolor</name>
    <dbReference type="NCBI Taxonomy" id="60889"/>
    <lineage>
        <taxon>Eukaryota</taxon>
        <taxon>Metazoa</taxon>
        <taxon>Ecdysozoa</taxon>
        <taxon>Arthropoda</taxon>
        <taxon>Hexapoda</taxon>
        <taxon>Insecta</taxon>
        <taxon>Pterygota</taxon>
        <taxon>Neoptera</taxon>
        <taxon>Endopterygota</taxon>
        <taxon>Hymenoptera</taxon>
        <taxon>Apocrita</taxon>
        <taxon>Aculeata</taxon>
        <taxon>Apoidea</taxon>
        <taxon>Anthophila</taxon>
        <taxon>Apidae</taxon>
        <taxon>Melipona</taxon>
    </lineage>
</organism>
<dbReference type="Proteomes" id="UP001177670">
    <property type="component" value="Unassembled WGS sequence"/>
</dbReference>
<accession>A0AA40GB66</accession>
<reference evidence="2" key="1">
    <citation type="submission" date="2021-10" db="EMBL/GenBank/DDBJ databases">
        <title>Melipona bicolor Genome sequencing and assembly.</title>
        <authorList>
            <person name="Araujo N.S."/>
            <person name="Arias M.C."/>
        </authorList>
    </citation>
    <scope>NUCLEOTIDE SEQUENCE</scope>
    <source>
        <strain evidence="2">USP_2M_L1-L4_2017</strain>
        <tissue evidence="2">Whole body</tissue>
    </source>
</reference>
<protein>
    <submittedName>
        <fullName evidence="2">Uncharacterized protein</fullName>
    </submittedName>
</protein>
<comment type="caution">
    <text evidence="2">The sequence shown here is derived from an EMBL/GenBank/DDBJ whole genome shotgun (WGS) entry which is preliminary data.</text>
</comment>
<keyword evidence="3" id="KW-1185">Reference proteome</keyword>
<proteinExistence type="predicted"/>
<feature type="region of interest" description="Disordered" evidence="1">
    <location>
        <begin position="135"/>
        <end position="156"/>
    </location>
</feature>